<name>A0AAV7PXP2_PLEWA</name>
<feature type="signal peptide" evidence="8">
    <location>
        <begin position="1"/>
        <end position="28"/>
    </location>
</feature>
<evidence type="ECO:0000256" key="4">
    <source>
        <dbReference type="ARBA" id="ARBA00022729"/>
    </source>
</evidence>
<feature type="domain" description="UPAR/Ly6" evidence="9">
    <location>
        <begin position="145"/>
        <end position="237"/>
    </location>
</feature>
<evidence type="ECO:0000256" key="7">
    <source>
        <dbReference type="ARBA" id="ARBA00023288"/>
    </source>
</evidence>
<keyword evidence="5" id="KW-0472">Membrane</keyword>
<evidence type="ECO:0000256" key="6">
    <source>
        <dbReference type="ARBA" id="ARBA00023180"/>
    </source>
</evidence>
<evidence type="ECO:0000259" key="9">
    <source>
        <dbReference type="SMART" id="SM00134"/>
    </source>
</evidence>
<evidence type="ECO:0000313" key="10">
    <source>
        <dbReference type="EMBL" id="KAJ1132795.1"/>
    </source>
</evidence>
<gene>
    <name evidence="10" type="ORF">NDU88_011096</name>
</gene>
<proteinExistence type="predicted"/>
<keyword evidence="3" id="KW-0336">GPI-anchor</keyword>
<dbReference type="GO" id="GO:0005886">
    <property type="term" value="C:plasma membrane"/>
    <property type="evidence" value="ECO:0007669"/>
    <property type="project" value="UniProtKB-SubCell"/>
</dbReference>
<comment type="caution">
    <text evidence="10">The sequence shown here is derived from an EMBL/GenBank/DDBJ whole genome shotgun (WGS) entry which is preliminary data.</text>
</comment>
<dbReference type="CDD" id="cd23562">
    <property type="entry name" value="TFP_LU_ECD_LYPD3_rpt1"/>
    <property type="match status" value="1"/>
</dbReference>
<reference evidence="10" key="1">
    <citation type="journal article" date="2022" name="bioRxiv">
        <title>Sequencing and chromosome-scale assembly of the giantPleurodeles waltlgenome.</title>
        <authorList>
            <person name="Brown T."/>
            <person name="Elewa A."/>
            <person name="Iarovenko S."/>
            <person name="Subramanian E."/>
            <person name="Araus A.J."/>
            <person name="Petzold A."/>
            <person name="Susuki M."/>
            <person name="Suzuki K.-i.T."/>
            <person name="Hayashi T."/>
            <person name="Toyoda A."/>
            <person name="Oliveira C."/>
            <person name="Osipova E."/>
            <person name="Leigh N.D."/>
            <person name="Simon A."/>
            <person name="Yun M.H."/>
        </authorList>
    </citation>
    <scope>NUCLEOTIDE SEQUENCE</scope>
    <source>
        <strain evidence="10">20211129_DDA</strain>
        <tissue evidence="10">Liver</tissue>
    </source>
</reference>
<evidence type="ECO:0000256" key="1">
    <source>
        <dbReference type="ARBA" id="ARBA00004609"/>
    </source>
</evidence>
<dbReference type="InterPro" id="IPR045860">
    <property type="entry name" value="Snake_toxin-like_sf"/>
</dbReference>
<keyword evidence="7" id="KW-0449">Lipoprotein</keyword>
<dbReference type="AlphaFoldDB" id="A0AAV7PXP2"/>
<protein>
    <recommendedName>
        <fullName evidence="9">UPAR/Ly6 domain-containing protein</fullName>
    </recommendedName>
</protein>
<keyword evidence="6" id="KW-0325">Glycoprotein</keyword>
<keyword evidence="11" id="KW-1185">Reference proteome</keyword>
<sequence length="337" mass="36173">MGATVGLLWTRVVVLLCFLSSTVVTGQAVQNQTALPEALECYSCIDRGDNGCSTENLKVVQCVNEHDVCIEAVMGVQASHDHFSTVIKHCGLGGAGKVDKALPYYGLTVFIQVHQCKTSRCNNIIDLAKYKLIPIDTSTTVPNELRCYSCMGKTEQDKCLPSNADEVSCFNGHTSCFDGNTTVTVGNSTVSLPIKSCSKRSICAKETLKLGGATFTVKGACCSGPLCNKDLSNITQQESFPMLEMYPGSVQETTPGQHSTIENATQVMAMENATYSKNLSISVTSVKAGTVTSNINSLDHKPAHGTTIHTADIRENNSASKIFNPVWALLFLAAFHL</sequence>
<dbReference type="SUPFAM" id="SSF57302">
    <property type="entry name" value="Snake toxin-like"/>
    <property type="match status" value="2"/>
</dbReference>
<dbReference type="PROSITE" id="PS00983">
    <property type="entry name" value="LY6_UPAR"/>
    <property type="match status" value="2"/>
</dbReference>
<dbReference type="PANTHER" id="PTHR10624">
    <property type="entry name" value="UROKINASE PLASMINOGEN ACTIVATOR SURFACE RECEPTOR-RELATED"/>
    <property type="match status" value="1"/>
</dbReference>
<dbReference type="Pfam" id="PF00021">
    <property type="entry name" value="UPAR_LY6"/>
    <property type="match status" value="2"/>
</dbReference>
<dbReference type="SMART" id="SM00134">
    <property type="entry name" value="LU"/>
    <property type="match status" value="2"/>
</dbReference>
<dbReference type="GO" id="GO:0098552">
    <property type="term" value="C:side of membrane"/>
    <property type="evidence" value="ECO:0007669"/>
    <property type="project" value="UniProtKB-KW"/>
</dbReference>
<evidence type="ECO:0000256" key="8">
    <source>
        <dbReference type="SAM" id="SignalP"/>
    </source>
</evidence>
<evidence type="ECO:0000256" key="5">
    <source>
        <dbReference type="ARBA" id="ARBA00023136"/>
    </source>
</evidence>
<keyword evidence="2" id="KW-1003">Cell membrane</keyword>
<feature type="chain" id="PRO_5043496457" description="UPAR/Ly6 domain-containing protein" evidence="8">
    <location>
        <begin position="29"/>
        <end position="337"/>
    </location>
</feature>
<dbReference type="PANTHER" id="PTHR10624:SF8">
    <property type="entry name" value="LY6_PLAUR DOMAIN-CONTAINING PROTEIN 3"/>
    <property type="match status" value="1"/>
</dbReference>
<dbReference type="Proteomes" id="UP001066276">
    <property type="component" value="Chromosome 7"/>
</dbReference>
<evidence type="ECO:0000256" key="3">
    <source>
        <dbReference type="ARBA" id="ARBA00022622"/>
    </source>
</evidence>
<keyword evidence="4 8" id="KW-0732">Signal</keyword>
<evidence type="ECO:0000256" key="2">
    <source>
        <dbReference type="ARBA" id="ARBA00022475"/>
    </source>
</evidence>
<evidence type="ECO:0000313" key="11">
    <source>
        <dbReference type="Proteomes" id="UP001066276"/>
    </source>
</evidence>
<dbReference type="Gene3D" id="2.10.60.10">
    <property type="entry name" value="CD59"/>
    <property type="match status" value="2"/>
</dbReference>
<feature type="domain" description="UPAR/Ly6" evidence="9">
    <location>
        <begin position="39"/>
        <end position="128"/>
    </location>
</feature>
<dbReference type="EMBL" id="JANPWB010000011">
    <property type="protein sequence ID" value="KAJ1132795.1"/>
    <property type="molecule type" value="Genomic_DNA"/>
</dbReference>
<comment type="subcellular location">
    <subcellularLocation>
        <location evidence="1">Cell membrane</location>
        <topology evidence="1">Lipid-anchor</topology>
        <topology evidence="1">GPI-anchor</topology>
    </subcellularLocation>
</comment>
<accession>A0AAV7PXP2</accession>
<dbReference type="InterPro" id="IPR016054">
    <property type="entry name" value="LY6_UPA_recep-like"/>
</dbReference>
<organism evidence="10 11">
    <name type="scientific">Pleurodeles waltl</name>
    <name type="common">Iberian ribbed newt</name>
    <dbReference type="NCBI Taxonomy" id="8319"/>
    <lineage>
        <taxon>Eukaryota</taxon>
        <taxon>Metazoa</taxon>
        <taxon>Chordata</taxon>
        <taxon>Craniata</taxon>
        <taxon>Vertebrata</taxon>
        <taxon>Euteleostomi</taxon>
        <taxon>Amphibia</taxon>
        <taxon>Batrachia</taxon>
        <taxon>Caudata</taxon>
        <taxon>Salamandroidea</taxon>
        <taxon>Salamandridae</taxon>
        <taxon>Pleurodelinae</taxon>
        <taxon>Pleurodeles</taxon>
    </lineage>
</organism>
<dbReference type="InterPro" id="IPR018363">
    <property type="entry name" value="CD59_antigen_CS"/>
</dbReference>